<evidence type="ECO:0000313" key="3">
    <source>
        <dbReference type="Proteomes" id="UP001183824"/>
    </source>
</evidence>
<dbReference type="RefSeq" id="WP_311718032.1">
    <property type="nucleotide sequence ID" value="NZ_JAVREZ010000015.1"/>
</dbReference>
<dbReference type="EMBL" id="JAVREZ010000015">
    <property type="protein sequence ID" value="MDT0485243.1"/>
    <property type="molecule type" value="Genomic_DNA"/>
</dbReference>
<gene>
    <name evidence="2" type="ORF">RNB18_34560</name>
</gene>
<comment type="caution">
    <text evidence="2">The sequence shown here is derived from an EMBL/GenBank/DDBJ whole genome shotgun (WGS) entry which is preliminary data.</text>
</comment>
<keyword evidence="3" id="KW-1185">Reference proteome</keyword>
<proteinExistence type="predicted"/>
<keyword evidence="1" id="KW-0812">Transmembrane</keyword>
<sequence length="180" mass="19670">MDASVAGVVGAAIGVLGAVAGGWVSVVGQGRQQQRQLHAERAYRREDARREAYGALIASTKLLSASWWRFSDLVWDEQSTPEQWRASSAESHETWVQFSTAVAAVAVAGPVAAAEAAEELRVAMYDWEMAGLDWLSAALREGHGQLPEYAERFKEAWQAKRAPDRAFQQAARQALGTEEP</sequence>
<evidence type="ECO:0000313" key="2">
    <source>
        <dbReference type="EMBL" id="MDT0485243.1"/>
    </source>
</evidence>
<reference evidence="3" key="1">
    <citation type="submission" date="2023-07" db="EMBL/GenBank/DDBJ databases">
        <title>30 novel species of actinomycetes from the DSMZ collection.</title>
        <authorList>
            <person name="Nouioui I."/>
        </authorList>
    </citation>
    <scope>NUCLEOTIDE SEQUENCE [LARGE SCALE GENOMIC DNA]</scope>
    <source>
        <strain evidence="3">DSM 41640</strain>
    </source>
</reference>
<evidence type="ECO:0000256" key="1">
    <source>
        <dbReference type="SAM" id="Phobius"/>
    </source>
</evidence>
<keyword evidence="1" id="KW-0472">Membrane</keyword>
<feature type="transmembrane region" description="Helical" evidence="1">
    <location>
        <begin position="6"/>
        <end position="27"/>
    </location>
</feature>
<accession>A0ABU2VI33</accession>
<dbReference type="Proteomes" id="UP001183824">
    <property type="component" value="Unassembled WGS sequence"/>
</dbReference>
<organism evidence="2 3">
    <name type="scientific">Streptomyces doebereineriae</name>
    <dbReference type="NCBI Taxonomy" id="3075528"/>
    <lineage>
        <taxon>Bacteria</taxon>
        <taxon>Bacillati</taxon>
        <taxon>Actinomycetota</taxon>
        <taxon>Actinomycetes</taxon>
        <taxon>Kitasatosporales</taxon>
        <taxon>Streptomycetaceae</taxon>
        <taxon>Streptomyces</taxon>
    </lineage>
</organism>
<protein>
    <recommendedName>
        <fullName evidence="4">Secreted protein</fullName>
    </recommendedName>
</protein>
<name>A0ABU2VI33_9ACTN</name>
<keyword evidence="1" id="KW-1133">Transmembrane helix</keyword>
<evidence type="ECO:0008006" key="4">
    <source>
        <dbReference type="Google" id="ProtNLM"/>
    </source>
</evidence>